<dbReference type="Proteomes" id="UP000183954">
    <property type="component" value="Unassembled WGS sequence"/>
</dbReference>
<gene>
    <name evidence="6" type="ORF">SAMN02746098_02977</name>
</gene>
<dbReference type="Pfam" id="PF00072">
    <property type="entry name" value="Response_reg"/>
    <property type="match status" value="1"/>
</dbReference>
<evidence type="ECO:0000256" key="2">
    <source>
        <dbReference type="ARBA" id="ARBA00024867"/>
    </source>
</evidence>
<protein>
    <recommendedName>
        <fullName evidence="1">Stage 0 sporulation protein A homolog</fullName>
    </recommendedName>
</protein>
<sequence length="269" mass="30571">MISVVVADDEPLARDELIYLLKQCEDIKIVGEATQGAEALEKILTLKPDVAFLDIQMPNLDGLTVARKLLEEDPALMIVFATAYDKHAIQAFEVNAIDYLLKPFDEERVLKTVERIRQRVGDSKLDSQNETLNNSLVELLKKIAKDSVSTVAGQFQAPKISKLAVQGEESVVLIDPKDILYVYRETRDVFIKTSSKVYSTKYTLQTLEEKLASYPFFRPHRSYLVNLNFVQELVPWFNGAYTLILNDEKRSEVPVSRAYVKALKDLLEI</sequence>
<dbReference type="InterPro" id="IPR001789">
    <property type="entry name" value="Sig_transdc_resp-reg_receiver"/>
</dbReference>
<dbReference type="Gene3D" id="2.40.50.40">
    <property type="match status" value="1"/>
</dbReference>
<dbReference type="AlphaFoldDB" id="A0A1M5Z684"/>
<dbReference type="SMART" id="SM00850">
    <property type="entry name" value="LytTR"/>
    <property type="match status" value="1"/>
</dbReference>
<dbReference type="PROSITE" id="PS50930">
    <property type="entry name" value="HTH_LYTTR"/>
    <property type="match status" value="1"/>
</dbReference>
<dbReference type="CDD" id="cd17532">
    <property type="entry name" value="REC_LytTR_AlgR-like"/>
    <property type="match status" value="1"/>
</dbReference>
<dbReference type="PROSITE" id="PS50110">
    <property type="entry name" value="RESPONSE_REGULATORY"/>
    <property type="match status" value="1"/>
</dbReference>
<keyword evidence="3" id="KW-0597">Phosphoprotein</keyword>
<dbReference type="InterPro" id="IPR011006">
    <property type="entry name" value="CheY-like_superfamily"/>
</dbReference>
<dbReference type="EMBL" id="FQXJ01000010">
    <property type="protein sequence ID" value="SHI19598.1"/>
    <property type="molecule type" value="Genomic_DNA"/>
</dbReference>
<reference evidence="7" key="1">
    <citation type="submission" date="2016-11" db="EMBL/GenBank/DDBJ databases">
        <authorList>
            <person name="Varghese N."/>
            <person name="Submissions S."/>
        </authorList>
    </citation>
    <scope>NUCLEOTIDE SEQUENCE [LARGE SCALE GENOMIC DNA]</scope>
    <source>
        <strain evidence="7">DSM 15449</strain>
    </source>
</reference>
<dbReference type="InterPro" id="IPR007492">
    <property type="entry name" value="LytTR_DNA-bd_dom"/>
</dbReference>
<dbReference type="Gene3D" id="3.40.50.2300">
    <property type="match status" value="1"/>
</dbReference>
<dbReference type="GO" id="GO:0000156">
    <property type="term" value="F:phosphorelay response regulator activity"/>
    <property type="evidence" value="ECO:0007669"/>
    <property type="project" value="InterPro"/>
</dbReference>
<dbReference type="PANTHER" id="PTHR37299">
    <property type="entry name" value="TRANSCRIPTIONAL REGULATOR-RELATED"/>
    <property type="match status" value="1"/>
</dbReference>
<dbReference type="Pfam" id="PF04397">
    <property type="entry name" value="LytTR"/>
    <property type="match status" value="1"/>
</dbReference>
<evidence type="ECO:0000259" key="5">
    <source>
        <dbReference type="PROSITE" id="PS50930"/>
    </source>
</evidence>
<comment type="function">
    <text evidence="2">May play the central regulatory role in sporulation. It may be an element of the effector pathway responsible for the activation of sporulation genes in response to nutritional stress. Spo0A may act in concert with spo0H (a sigma factor) to control the expression of some genes that are critical to the sporulation process.</text>
</comment>
<dbReference type="PANTHER" id="PTHR37299:SF1">
    <property type="entry name" value="STAGE 0 SPORULATION PROTEIN A HOMOLOG"/>
    <property type="match status" value="1"/>
</dbReference>
<evidence type="ECO:0000313" key="7">
    <source>
        <dbReference type="Proteomes" id="UP000183954"/>
    </source>
</evidence>
<dbReference type="SMART" id="SM00448">
    <property type="entry name" value="REC"/>
    <property type="match status" value="1"/>
</dbReference>
<dbReference type="GO" id="GO:0003677">
    <property type="term" value="F:DNA binding"/>
    <property type="evidence" value="ECO:0007669"/>
    <property type="project" value="InterPro"/>
</dbReference>
<dbReference type="OrthoDB" id="9809318at2"/>
<proteinExistence type="predicted"/>
<dbReference type="STRING" id="1121420.SAMN02746098_02977"/>
<evidence type="ECO:0000259" key="4">
    <source>
        <dbReference type="PROSITE" id="PS50110"/>
    </source>
</evidence>
<organism evidence="6 7">
    <name type="scientific">Desulfosporosinus lacus DSM 15449</name>
    <dbReference type="NCBI Taxonomy" id="1121420"/>
    <lineage>
        <taxon>Bacteria</taxon>
        <taxon>Bacillati</taxon>
        <taxon>Bacillota</taxon>
        <taxon>Clostridia</taxon>
        <taxon>Eubacteriales</taxon>
        <taxon>Desulfitobacteriaceae</taxon>
        <taxon>Desulfosporosinus</taxon>
    </lineage>
</organism>
<dbReference type="SUPFAM" id="SSF52172">
    <property type="entry name" value="CheY-like"/>
    <property type="match status" value="1"/>
</dbReference>
<feature type="domain" description="HTH LytTR-type" evidence="5">
    <location>
        <begin position="163"/>
        <end position="269"/>
    </location>
</feature>
<accession>A0A1M5Z684</accession>
<evidence type="ECO:0000256" key="1">
    <source>
        <dbReference type="ARBA" id="ARBA00018672"/>
    </source>
</evidence>
<feature type="modified residue" description="4-aspartylphosphate" evidence="3">
    <location>
        <position position="54"/>
    </location>
</feature>
<name>A0A1M5Z684_9FIRM</name>
<keyword evidence="7" id="KW-1185">Reference proteome</keyword>
<feature type="domain" description="Response regulatory" evidence="4">
    <location>
        <begin position="3"/>
        <end position="117"/>
    </location>
</feature>
<dbReference type="Gene3D" id="2.20.25.10">
    <property type="match status" value="1"/>
</dbReference>
<dbReference type="InterPro" id="IPR046947">
    <property type="entry name" value="LytR-like"/>
</dbReference>
<evidence type="ECO:0000256" key="3">
    <source>
        <dbReference type="PROSITE-ProRule" id="PRU00169"/>
    </source>
</evidence>
<evidence type="ECO:0000313" key="6">
    <source>
        <dbReference type="EMBL" id="SHI19598.1"/>
    </source>
</evidence>
<dbReference type="RefSeq" id="WP_073030509.1">
    <property type="nucleotide sequence ID" value="NZ_FQXJ01000010.1"/>
</dbReference>